<feature type="transmembrane region" description="Helical" evidence="6">
    <location>
        <begin position="152"/>
        <end position="170"/>
    </location>
</feature>
<feature type="transmembrane region" description="Helical" evidence="6">
    <location>
        <begin position="113"/>
        <end position="132"/>
    </location>
</feature>
<dbReference type="PANTHER" id="PTHR24224">
    <property type="entry name" value="CARDIOACCELERATORY PEPTIDE RECEPTOR-RELATED"/>
    <property type="match status" value="1"/>
</dbReference>
<dbReference type="SUPFAM" id="SSF81321">
    <property type="entry name" value="Family A G protein-coupled receptor-like"/>
    <property type="match status" value="1"/>
</dbReference>
<dbReference type="CDD" id="cd00637">
    <property type="entry name" value="7tm_classA_rhodopsin-like"/>
    <property type="match status" value="1"/>
</dbReference>
<feature type="compositionally biased region" description="Polar residues" evidence="5">
    <location>
        <begin position="1"/>
        <end position="19"/>
    </location>
</feature>
<evidence type="ECO:0000313" key="9">
    <source>
        <dbReference type="WBParaSite" id="MBELARI_LOCUS4734"/>
    </source>
</evidence>
<feature type="region of interest" description="Disordered" evidence="5">
    <location>
        <begin position="1"/>
        <end position="21"/>
    </location>
</feature>
<evidence type="ECO:0000313" key="8">
    <source>
        <dbReference type="Proteomes" id="UP000887575"/>
    </source>
</evidence>
<reference evidence="9" key="1">
    <citation type="submission" date="2024-02" db="UniProtKB">
        <authorList>
            <consortium name="WormBaseParasite"/>
        </authorList>
    </citation>
    <scope>IDENTIFICATION</scope>
</reference>
<dbReference type="GO" id="GO:0004930">
    <property type="term" value="F:G protein-coupled receptor activity"/>
    <property type="evidence" value="ECO:0007669"/>
    <property type="project" value="InterPro"/>
</dbReference>
<keyword evidence="4 6" id="KW-0472">Membrane</keyword>
<evidence type="ECO:0000256" key="5">
    <source>
        <dbReference type="SAM" id="MobiDB-lite"/>
    </source>
</evidence>
<dbReference type="AlphaFoldDB" id="A0AAF3FCN7"/>
<dbReference type="PROSITE" id="PS50262">
    <property type="entry name" value="G_PROTEIN_RECEP_F1_2"/>
    <property type="match status" value="1"/>
</dbReference>
<keyword evidence="2 6" id="KW-0812">Transmembrane</keyword>
<dbReference type="Gene3D" id="1.20.1070.10">
    <property type="entry name" value="Rhodopsin 7-helix transmembrane proteins"/>
    <property type="match status" value="1"/>
</dbReference>
<feature type="transmembrane region" description="Helical" evidence="6">
    <location>
        <begin position="202"/>
        <end position="223"/>
    </location>
</feature>
<keyword evidence="3 6" id="KW-1133">Transmembrane helix</keyword>
<evidence type="ECO:0000256" key="3">
    <source>
        <dbReference type="ARBA" id="ARBA00022989"/>
    </source>
</evidence>
<evidence type="ECO:0000256" key="4">
    <source>
        <dbReference type="ARBA" id="ARBA00023136"/>
    </source>
</evidence>
<dbReference type="Pfam" id="PF00001">
    <property type="entry name" value="7tm_1"/>
    <property type="match status" value="1"/>
</dbReference>
<comment type="subcellular location">
    <subcellularLocation>
        <location evidence="1">Membrane</location>
    </subcellularLocation>
</comment>
<keyword evidence="8" id="KW-1185">Reference proteome</keyword>
<dbReference type="InterPro" id="IPR000276">
    <property type="entry name" value="GPCR_Rhodpsn"/>
</dbReference>
<evidence type="ECO:0000256" key="2">
    <source>
        <dbReference type="ARBA" id="ARBA00022692"/>
    </source>
</evidence>
<sequence>MRETNGSLAIRPSTSTPQNFDDEKVTSSIPFQWSIFLMITVVGILLNLSVFWRRRFSTKKRQSTTTQISLQLLCTMAAADTLCLAALFFLLTLRFWGIENTTFFEMACKLDVFIIHAASSFSIWCWLVLSAVRYVAIYRPYTHLKMHKEPHLAVIGIAVFCCISESWLLYDITYIPETRGCDSRSDEVTGQKLQMMEMVMSYFLPLVIITILDLKVLFCRTVWFTGFGTTTKQFAPIPSNGDLVEQEAKVKRRAQQLKILRRCLAITIFDLGMNLPSYVYRLYLCMLSEEEMMKLDVVTQERFEFFTQIMYFAQFSLNALYLVYMIYDTPKRKGKIPVSRKIDCLECLKQIDELRESLGGDLTILTLIDLERFLLKKCMGPRQIPRPDILRKSCQRRLNNQKILLEEFVAKAKAGKSVDFLCHNVFHCVDY</sequence>
<evidence type="ECO:0000259" key="7">
    <source>
        <dbReference type="PROSITE" id="PS50262"/>
    </source>
</evidence>
<protein>
    <recommendedName>
        <fullName evidence="7">G-protein coupled receptors family 1 profile domain-containing protein</fullName>
    </recommendedName>
</protein>
<dbReference type="InterPro" id="IPR052665">
    <property type="entry name" value="Neuropeptide-GPCR"/>
</dbReference>
<accession>A0AAF3FCN7</accession>
<dbReference type="PANTHER" id="PTHR24224:SF37">
    <property type="entry name" value="G-PROTEIN COUPLED RECEPTORS FAMILY 1 PROFILE DOMAIN-CONTAINING PROTEIN"/>
    <property type="match status" value="1"/>
</dbReference>
<feature type="transmembrane region" description="Helical" evidence="6">
    <location>
        <begin position="259"/>
        <end position="283"/>
    </location>
</feature>
<feature type="transmembrane region" description="Helical" evidence="6">
    <location>
        <begin position="31"/>
        <end position="52"/>
    </location>
</feature>
<dbReference type="Proteomes" id="UP000887575">
    <property type="component" value="Unassembled WGS sequence"/>
</dbReference>
<dbReference type="InterPro" id="IPR017452">
    <property type="entry name" value="GPCR_Rhodpsn_7TM"/>
</dbReference>
<proteinExistence type="predicted"/>
<feature type="domain" description="G-protein coupled receptors family 1 profile" evidence="7">
    <location>
        <begin position="43"/>
        <end position="322"/>
    </location>
</feature>
<name>A0AAF3FCN7_9BILA</name>
<evidence type="ECO:0000256" key="6">
    <source>
        <dbReference type="SAM" id="Phobius"/>
    </source>
</evidence>
<dbReference type="WBParaSite" id="MBELARI_LOCUS4734">
    <property type="protein sequence ID" value="MBELARI_LOCUS4734"/>
    <property type="gene ID" value="MBELARI_LOCUS4734"/>
</dbReference>
<dbReference type="GO" id="GO:0016020">
    <property type="term" value="C:membrane"/>
    <property type="evidence" value="ECO:0007669"/>
    <property type="project" value="UniProtKB-SubCell"/>
</dbReference>
<evidence type="ECO:0000256" key="1">
    <source>
        <dbReference type="ARBA" id="ARBA00004370"/>
    </source>
</evidence>
<feature type="transmembrane region" description="Helical" evidence="6">
    <location>
        <begin position="303"/>
        <end position="327"/>
    </location>
</feature>
<organism evidence="8 9">
    <name type="scientific">Mesorhabditis belari</name>
    <dbReference type="NCBI Taxonomy" id="2138241"/>
    <lineage>
        <taxon>Eukaryota</taxon>
        <taxon>Metazoa</taxon>
        <taxon>Ecdysozoa</taxon>
        <taxon>Nematoda</taxon>
        <taxon>Chromadorea</taxon>
        <taxon>Rhabditida</taxon>
        <taxon>Rhabditina</taxon>
        <taxon>Rhabditomorpha</taxon>
        <taxon>Rhabditoidea</taxon>
        <taxon>Rhabditidae</taxon>
        <taxon>Mesorhabditinae</taxon>
        <taxon>Mesorhabditis</taxon>
    </lineage>
</organism>
<feature type="transmembrane region" description="Helical" evidence="6">
    <location>
        <begin position="72"/>
        <end position="93"/>
    </location>
</feature>